<keyword evidence="9" id="KW-0408">Iron</keyword>
<feature type="domain" description="Nitrite/Sulfite reductase ferredoxin-like" evidence="14">
    <location>
        <begin position="312"/>
        <end position="376"/>
    </location>
</feature>
<evidence type="ECO:0000313" key="16">
    <source>
        <dbReference type="Proteomes" id="UP000437736"/>
    </source>
</evidence>
<dbReference type="PANTHER" id="PTHR32439:SF0">
    <property type="entry name" value="FERREDOXIN--NITRITE REDUCTASE, CHLOROPLASTIC"/>
    <property type="match status" value="1"/>
</dbReference>
<dbReference type="Gene3D" id="3.30.413.10">
    <property type="entry name" value="Sulfite Reductase Hemoprotein, domain 1"/>
    <property type="match status" value="2"/>
</dbReference>
<dbReference type="PANTHER" id="PTHR32439">
    <property type="entry name" value="FERREDOXIN--NITRITE REDUCTASE, CHLOROPLASTIC"/>
    <property type="match status" value="1"/>
</dbReference>
<comment type="function">
    <text evidence="1">Catalyzes the reduction of sulfite to sulfide, a step in the biosynthesis of sulfur-containing amino acids and cofactors.</text>
</comment>
<evidence type="ECO:0000256" key="3">
    <source>
        <dbReference type="ARBA" id="ARBA00012353"/>
    </source>
</evidence>
<evidence type="ECO:0000256" key="2">
    <source>
        <dbReference type="ARBA" id="ARBA00010429"/>
    </source>
</evidence>
<dbReference type="InterPro" id="IPR006066">
    <property type="entry name" value="NO2/SO3_Rdtase_FeS/sirohaem_BS"/>
</dbReference>
<evidence type="ECO:0000259" key="14">
    <source>
        <dbReference type="Pfam" id="PF03460"/>
    </source>
</evidence>
<dbReference type="InterPro" id="IPR051329">
    <property type="entry name" value="NIR_SIR_4Fe-4S"/>
</dbReference>
<evidence type="ECO:0000256" key="1">
    <source>
        <dbReference type="ARBA" id="ARBA00003247"/>
    </source>
</evidence>
<keyword evidence="16" id="KW-1185">Reference proteome</keyword>
<evidence type="ECO:0000256" key="4">
    <source>
        <dbReference type="ARBA" id="ARBA00022485"/>
    </source>
</evidence>
<keyword evidence="4" id="KW-0004">4Fe-4S</keyword>
<evidence type="ECO:0000313" key="15">
    <source>
        <dbReference type="EMBL" id="MST32977.1"/>
    </source>
</evidence>
<evidence type="ECO:0000256" key="12">
    <source>
        <dbReference type="SAM" id="MobiDB-lite"/>
    </source>
</evidence>
<dbReference type="InterPro" id="IPR006067">
    <property type="entry name" value="NO2/SO3_Rdtase_4Fe4S_dom"/>
</dbReference>
<evidence type="ECO:0000256" key="6">
    <source>
        <dbReference type="ARBA" id="ARBA00022723"/>
    </source>
</evidence>
<dbReference type="SUPFAM" id="SSF55124">
    <property type="entry name" value="Nitrite/Sulfite reductase N-terminal domain-like"/>
    <property type="match status" value="2"/>
</dbReference>
<dbReference type="InterPro" id="IPR036136">
    <property type="entry name" value="Nit/Sulf_reduc_fer-like_dom_sf"/>
</dbReference>
<protein>
    <recommendedName>
        <fullName evidence="3">assimilatory sulfite reductase (ferredoxin)</fullName>
        <ecNumber evidence="3">1.8.7.1</ecNumber>
    </recommendedName>
</protein>
<keyword evidence="8" id="KW-0560">Oxidoreductase</keyword>
<feature type="domain" description="Nitrite/Sulfite reductase ferredoxin-like" evidence="14">
    <location>
        <begin position="51"/>
        <end position="127"/>
    </location>
</feature>
<evidence type="ECO:0000256" key="9">
    <source>
        <dbReference type="ARBA" id="ARBA00023004"/>
    </source>
</evidence>
<gene>
    <name evidence="15" type="ORF">GHK86_09635</name>
</gene>
<dbReference type="PROSITE" id="PS00365">
    <property type="entry name" value="NIR_SIR"/>
    <property type="match status" value="2"/>
</dbReference>
<comment type="caution">
    <text evidence="15">The sequence shown here is derived from an EMBL/GenBank/DDBJ whole genome shotgun (WGS) entry which is preliminary data.</text>
</comment>
<evidence type="ECO:0000256" key="7">
    <source>
        <dbReference type="ARBA" id="ARBA00022784"/>
    </source>
</evidence>
<organism evidence="15 16">
    <name type="scientific">Acidiferrimicrobium australe</name>
    <dbReference type="NCBI Taxonomy" id="2664430"/>
    <lineage>
        <taxon>Bacteria</taxon>
        <taxon>Bacillati</taxon>
        <taxon>Actinomycetota</taxon>
        <taxon>Acidimicrobiia</taxon>
        <taxon>Acidimicrobiales</taxon>
        <taxon>Acidimicrobiaceae</taxon>
        <taxon>Acidiferrimicrobium</taxon>
    </lineage>
</organism>
<keyword evidence="5" id="KW-0349">Heme</keyword>
<comment type="similarity">
    <text evidence="2">Belongs to the nitrite and sulfite reductase 4Fe-4S domain family.</text>
</comment>
<comment type="catalytic activity">
    <reaction evidence="11">
        <text>hydrogen sulfide + 6 oxidized [2Fe-2S]-[ferredoxin] + 3 H2O = sulfite + 6 reduced [2Fe-2S]-[ferredoxin] + 7 H(+)</text>
        <dbReference type="Rhea" id="RHEA:23132"/>
        <dbReference type="Rhea" id="RHEA-COMP:10000"/>
        <dbReference type="Rhea" id="RHEA-COMP:10001"/>
        <dbReference type="ChEBI" id="CHEBI:15377"/>
        <dbReference type="ChEBI" id="CHEBI:15378"/>
        <dbReference type="ChEBI" id="CHEBI:17359"/>
        <dbReference type="ChEBI" id="CHEBI:29919"/>
        <dbReference type="ChEBI" id="CHEBI:33737"/>
        <dbReference type="ChEBI" id="CHEBI:33738"/>
        <dbReference type="EC" id="1.8.7.1"/>
    </reaction>
</comment>
<keyword evidence="6" id="KW-0479">Metal-binding</keyword>
<dbReference type="Proteomes" id="UP000437736">
    <property type="component" value="Unassembled WGS sequence"/>
</dbReference>
<dbReference type="InterPro" id="IPR005117">
    <property type="entry name" value="NiRdtase/SiRdtase_haem-b_fer"/>
</dbReference>
<reference evidence="15 16" key="1">
    <citation type="submission" date="2019-11" db="EMBL/GenBank/DDBJ databases">
        <title>Acidiferrimicrobium australis gen. nov., sp. nov., an acidophilic and obligately heterotrophic, member of the Actinobacteria that catalyses dissimilatory oxido- reduction of iron isolated from metal-rich acidic water in Chile.</title>
        <authorList>
            <person name="Gonzalez D."/>
            <person name="Huber K."/>
            <person name="Hedrich S."/>
            <person name="Rojas-Villalobos C."/>
            <person name="Quatrini R."/>
            <person name="Dinamarca M.A."/>
            <person name="Schwarz A."/>
            <person name="Canales C."/>
            <person name="Nancucheo I."/>
        </authorList>
    </citation>
    <scope>NUCLEOTIDE SEQUENCE [LARGE SCALE GENOMIC DNA]</scope>
    <source>
        <strain evidence="15 16">USS-CCA1</strain>
    </source>
</reference>
<keyword evidence="7" id="KW-0883">Thioether bond</keyword>
<dbReference type="SUPFAM" id="SSF56014">
    <property type="entry name" value="Nitrite and sulphite reductase 4Fe-4S domain-like"/>
    <property type="match status" value="2"/>
</dbReference>
<feature type="compositionally biased region" description="Basic and acidic residues" evidence="12">
    <location>
        <begin position="551"/>
        <end position="561"/>
    </location>
</feature>
<name>A0ABW9QTI2_9ACTN</name>
<accession>A0ABW9QTI2</accession>
<evidence type="ECO:0000256" key="8">
    <source>
        <dbReference type="ARBA" id="ARBA00023002"/>
    </source>
</evidence>
<sequence>MGRLNPVELQKLDRHPFEVAGAVIERYATEGVEALMAVPGEVERLKWVGLYPQRQGGDAFMMRVKVPGGALTASQAREVGLAAEAFAEGPMDSPVFGNRYADITTRQTLQLHWLRIGDVPRIWERFHRVGLTTVQACGDCARNVTCCPVAGITADEVVDAFPVARAISEFFTANRDYANLPRKFKIGVTGCLEDCARVEIDDIGLWPSRRDNGAVGFNILVGGGLSDGERLASDIDVFVQADQAVELCRGVAQLFAELGNREHRGLARMRYLVQELGPEGFRSELASRVGFALVPAGEELTRRFRGDHVGVHPQQQPGLVYVGCAVPVGRLRGADLVEAARLAEDYGDGTVRLSPDQNFLLSGVREERVEDLLAEPLLRRYSPFPGPFTRGAVACTGSEFCRFAVVETKERAATWAAHLDARLAEVSGAAGGDRDAFRVHFSGCSASCAQPQIADVGLRGDVAHVGESLVEAADIGLGGALGPEAGFIRWISGAVPLDGVPEALVAVYARYSAEHRDGEPFHRWVRRQPADGLRNLLDGAAAGGPGIGGDAPDRTRRGVRG</sequence>
<keyword evidence="10" id="KW-0411">Iron-sulfur</keyword>
<evidence type="ECO:0000256" key="11">
    <source>
        <dbReference type="ARBA" id="ARBA00049518"/>
    </source>
</evidence>
<dbReference type="EMBL" id="WJHE01000444">
    <property type="protein sequence ID" value="MST32977.1"/>
    <property type="molecule type" value="Genomic_DNA"/>
</dbReference>
<dbReference type="Pfam" id="PF03460">
    <property type="entry name" value="NIR_SIR_ferr"/>
    <property type="match status" value="2"/>
</dbReference>
<evidence type="ECO:0000256" key="10">
    <source>
        <dbReference type="ARBA" id="ARBA00023014"/>
    </source>
</evidence>
<evidence type="ECO:0000259" key="13">
    <source>
        <dbReference type="Pfam" id="PF01077"/>
    </source>
</evidence>
<dbReference type="Pfam" id="PF01077">
    <property type="entry name" value="NIR_SIR"/>
    <property type="match status" value="1"/>
</dbReference>
<evidence type="ECO:0000256" key="5">
    <source>
        <dbReference type="ARBA" id="ARBA00022617"/>
    </source>
</evidence>
<feature type="region of interest" description="Disordered" evidence="12">
    <location>
        <begin position="541"/>
        <end position="561"/>
    </location>
</feature>
<dbReference type="Gene3D" id="3.90.480.20">
    <property type="match status" value="1"/>
</dbReference>
<proteinExistence type="inferred from homology"/>
<dbReference type="InterPro" id="IPR045854">
    <property type="entry name" value="NO2/SO3_Rdtase_4Fe4S_sf"/>
</dbReference>
<dbReference type="EC" id="1.8.7.1" evidence="3"/>
<feature type="domain" description="Nitrite/sulphite reductase 4Fe-4S" evidence="13">
    <location>
        <begin position="137"/>
        <end position="290"/>
    </location>
</feature>